<keyword evidence="5 6" id="KW-0539">Nucleus</keyword>
<dbReference type="SUPFAM" id="SSF46689">
    <property type="entry name" value="Homeodomain-like"/>
    <property type="match status" value="1"/>
</dbReference>
<evidence type="ECO:0000313" key="10">
    <source>
        <dbReference type="EMBL" id="KAK2719995.1"/>
    </source>
</evidence>
<dbReference type="InterPro" id="IPR017970">
    <property type="entry name" value="Homeobox_CS"/>
</dbReference>
<evidence type="ECO:0000259" key="9">
    <source>
        <dbReference type="PROSITE" id="PS50071"/>
    </source>
</evidence>
<protein>
    <recommendedName>
        <fullName evidence="9">Homeobox domain-containing protein</fullName>
    </recommendedName>
</protein>
<dbReference type="EMBL" id="JAVRJZ010000007">
    <property type="protein sequence ID" value="KAK2719995.1"/>
    <property type="molecule type" value="Genomic_DNA"/>
</dbReference>
<comment type="caution">
    <text evidence="10">The sequence shown here is derived from an EMBL/GenBank/DDBJ whole genome shotgun (WGS) entry which is preliminary data.</text>
</comment>
<accession>A0AA88HXJ8</accession>
<dbReference type="FunFam" id="1.10.10.60:FF:000102">
    <property type="entry name" value="Aristaless related homeobox"/>
    <property type="match status" value="1"/>
</dbReference>
<dbReference type="Pfam" id="PF00046">
    <property type="entry name" value="Homeodomain"/>
    <property type="match status" value="1"/>
</dbReference>
<evidence type="ECO:0000256" key="3">
    <source>
        <dbReference type="ARBA" id="ARBA00023125"/>
    </source>
</evidence>
<evidence type="ECO:0000256" key="8">
    <source>
        <dbReference type="SAM" id="MobiDB-lite"/>
    </source>
</evidence>
<evidence type="ECO:0000256" key="4">
    <source>
        <dbReference type="ARBA" id="ARBA00023155"/>
    </source>
</evidence>
<dbReference type="SMART" id="SM00389">
    <property type="entry name" value="HOX"/>
    <property type="match status" value="1"/>
</dbReference>
<keyword evidence="11" id="KW-1185">Reference proteome</keyword>
<keyword evidence="4 6" id="KW-0371">Homeobox</keyword>
<dbReference type="InterPro" id="IPR050649">
    <property type="entry name" value="Paired_Homeobox_TFs"/>
</dbReference>
<feature type="region of interest" description="Disordered" evidence="8">
    <location>
        <begin position="1"/>
        <end position="20"/>
    </location>
</feature>
<evidence type="ECO:0000313" key="11">
    <source>
        <dbReference type="Proteomes" id="UP001187531"/>
    </source>
</evidence>
<keyword evidence="2" id="KW-0217">Developmental protein</keyword>
<evidence type="ECO:0000256" key="7">
    <source>
        <dbReference type="RuleBase" id="RU000682"/>
    </source>
</evidence>
<dbReference type="PANTHER" id="PTHR24329:SF543">
    <property type="entry name" value="FI01017P-RELATED"/>
    <property type="match status" value="1"/>
</dbReference>
<dbReference type="PROSITE" id="PS00027">
    <property type="entry name" value="HOMEOBOX_1"/>
    <property type="match status" value="1"/>
</dbReference>
<comment type="subcellular location">
    <subcellularLocation>
        <location evidence="1 6 7">Nucleus</location>
    </subcellularLocation>
</comment>
<feature type="non-terminal residue" evidence="10">
    <location>
        <position position="1"/>
    </location>
</feature>
<dbReference type="PROSITE" id="PS50071">
    <property type="entry name" value="HOMEOBOX_2"/>
    <property type="match status" value="1"/>
</dbReference>
<feature type="compositionally biased region" description="Basic residues" evidence="8">
    <location>
        <begin position="144"/>
        <end position="154"/>
    </location>
</feature>
<dbReference type="InterPro" id="IPR001356">
    <property type="entry name" value="HD"/>
</dbReference>
<dbReference type="PANTHER" id="PTHR24329">
    <property type="entry name" value="HOMEOBOX PROTEIN ARISTALESS"/>
    <property type="match status" value="1"/>
</dbReference>
<sequence length="240" mass="28050">MDPNDIGHFPDLSQGVQGHGRSSYRISDLLNLPTTSRQISPTGQFEQDYQYFYPHGSHNEPHFTFHYDPSSLLNHQMSLPVHCTGLTMNSEKIEDTVYARDHTIEKDKKSDWHEKIINCDSPTISCTSDEGVPSPEDRDIGTGKLKRISGHPKRKQRRYRTTFKNFQLEELESAFQKTHYPDVFFREELATRIELTEARVQVWFQNRRAKWRKHEKTTQHHQASYDPCNRKIKGEIFSSG</sequence>
<name>A0AA88HXJ8_ARTSF</name>
<dbReference type="Proteomes" id="UP001187531">
    <property type="component" value="Unassembled WGS sequence"/>
</dbReference>
<reference evidence="10" key="1">
    <citation type="submission" date="2023-07" db="EMBL/GenBank/DDBJ databases">
        <title>Chromosome-level genome assembly of Artemia franciscana.</title>
        <authorList>
            <person name="Jo E."/>
        </authorList>
    </citation>
    <scope>NUCLEOTIDE SEQUENCE</scope>
    <source>
        <tissue evidence="10">Whole body</tissue>
    </source>
</reference>
<dbReference type="CDD" id="cd00086">
    <property type="entry name" value="homeodomain"/>
    <property type="match status" value="1"/>
</dbReference>
<dbReference type="GO" id="GO:0000981">
    <property type="term" value="F:DNA-binding transcription factor activity, RNA polymerase II-specific"/>
    <property type="evidence" value="ECO:0007669"/>
    <property type="project" value="InterPro"/>
</dbReference>
<dbReference type="InterPro" id="IPR009057">
    <property type="entry name" value="Homeodomain-like_sf"/>
</dbReference>
<evidence type="ECO:0000256" key="5">
    <source>
        <dbReference type="ARBA" id="ARBA00023242"/>
    </source>
</evidence>
<feature type="DNA-binding region" description="Homeobox" evidence="6">
    <location>
        <begin position="156"/>
        <end position="215"/>
    </location>
</feature>
<dbReference type="GO" id="GO:0005634">
    <property type="term" value="C:nucleus"/>
    <property type="evidence" value="ECO:0007669"/>
    <property type="project" value="UniProtKB-SubCell"/>
</dbReference>
<dbReference type="AlphaFoldDB" id="A0AA88HXJ8"/>
<dbReference type="GO" id="GO:0000977">
    <property type="term" value="F:RNA polymerase II transcription regulatory region sequence-specific DNA binding"/>
    <property type="evidence" value="ECO:0007669"/>
    <property type="project" value="TreeGrafter"/>
</dbReference>
<feature type="domain" description="Homeobox" evidence="9">
    <location>
        <begin position="154"/>
        <end position="214"/>
    </location>
</feature>
<organism evidence="10 11">
    <name type="scientific">Artemia franciscana</name>
    <name type="common">Brine shrimp</name>
    <name type="synonym">Artemia sanfranciscana</name>
    <dbReference type="NCBI Taxonomy" id="6661"/>
    <lineage>
        <taxon>Eukaryota</taxon>
        <taxon>Metazoa</taxon>
        <taxon>Ecdysozoa</taxon>
        <taxon>Arthropoda</taxon>
        <taxon>Crustacea</taxon>
        <taxon>Branchiopoda</taxon>
        <taxon>Anostraca</taxon>
        <taxon>Artemiidae</taxon>
        <taxon>Artemia</taxon>
    </lineage>
</organism>
<proteinExistence type="predicted"/>
<keyword evidence="3 6" id="KW-0238">DNA-binding</keyword>
<dbReference type="Gene3D" id="1.10.10.60">
    <property type="entry name" value="Homeodomain-like"/>
    <property type="match status" value="1"/>
</dbReference>
<evidence type="ECO:0000256" key="1">
    <source>
        <dbReference type="ARBA" id="ARBA00004123"/>
    </source>
</evidence>
<feature type="region of interest" description="Disordered" evidence="8">
    <location>
        <begin position="126"/>
        <end position="154"/>
    </location>
</feature>
<evidence type="ECO:0000256" key="6">
    <source>
        <dbReference type="PROSITE-ProRule" id="PRU00108"/>
    </source>
</evidence>
<evidence type="ECO:0000256" key="2">
    <source>
        <dbReference type="ARBA" id="ARBA00022473"/>
    </source>
</evidence>
<gene>
    <name evidence="10" type="ORF">QYM36_004039</name>
</gene>